<evidence type="ECO:0000313" key="2">
    <source>
        <dbReference type="EMBL" id="GII79685.1"/>
    </source>
</evidence>
<dbReference type="EMBL" id="BOOU01000061">
    <property type="protein sequence ID" value="GII79685.1"/>
    <property type="molecule type" value="Genomic_DNA"/>
</dbReference>
<organism evidence="2 3">
    <name type="scientific">Sphaerisporangium rufum</name>
    <dbReference type="NCBI Taxonomy" id="1381558"/>
    <lineage>
        <taxon>Bacteria</taxon>
        <taxon>Bacillati</taxon>
        <taxon>Actinomycetota</taxon>
        <taxon>Actinomycetes</taxon>
        <taxon>Streptosporangiales</taxon>
        <taxon>Streptosporangiaceae</taxon>
        <taxon>Sphaerisporangium</taxon>
    </lineage>
</organism>
<feature type="region of interest" description="Disordered" evidence="1">
    <location>
        <begin position="14"/>
        <end position="35"/>
    </location>
</feature>
<sequence length="193" mass="20482">MLLGAAGVGTVAAAGGLAEGPPERPPRPPAGAEIDQDVFRTRVRDAVVHLAAEDSGAPRNAVLDVTFSVYNDARSSVPLDYLERSLLRVAAPGGERLLDAGRRWEHLMSVPGEGGASTQLPPRRTSTVLLRIKAPGTEPVPAGAYPARLDIDFGRYENHEDFLTGRHRAELVTGDDERPLVAAQVAVPVRKAG</sequence>
<dbReference type="Proteomes" id="UP000655287">
    <property type="component" value="Unassembled WGS sequence"/>
</dbReference>
<accession>A0A919R9A3</accession>
<name>A0A919R9A3_9ACTN</name>
<gene>
    <name evidence="2" type="ORF">Sru01_46670</name>
</gene>
<comment type="caution">
    <text evidence="2">The sequence shown here is derived from an EMBL/GenBank/DDBJ whole genome shotgun (WGS) entry which is preliminary data.</text>
</comment>
<keyword evidence="3" id="KW-1185">Reference proteome</keyword>
<evidence type="ECO:0000256" key="1">
    <source>
        <dbReference type="SAM" id="MobiDB-lite"/>
    </source>
</evidence>
<protein>
    <submittedName>
        <fullName evidence="2">Uncharacterized protein</fullName>
    </submittedName>
</protein>
<evidence type="ECO:0000313" key="3">
    <source>
        <dbReference type="Proteomes" id="UP000655287"/>
    </source>
</evidence>
<proteinExistence type="predicted"/>
<dbReference type="AlphaFoldDB" id="A0A919R9A3"/>
<reference evidence="2" key="1">
    <citation type="submission" date="2021-01" db="EMBL/GenBank/DDBJ databases">
        <title>Whole genome shotgun sequence of Sphaerisporangium rufum NBRC 109079.</title>
        <authorList>
            <person name="Komaki H."/>
            <person name="Tamura T."/>
        </authorList>
    </citation>
    <scope>NUCLEOTIDE SEQUENCE</scope>
    <source>
        <strain evidence="2">NBRC 109079</strain>
    </source>
</reference>